<dbReference type="InterPro" id="IPR000515">
    <property type="entry name" value="MetI-like"/>
</dbReference>
<sequence>MTLYLVRRLLVLGTMMFGLLCITFFIANIAPGDPAALAAGPNATKSMVETIRVEYGLDKPLWEQFSRYVTDVFTGDLGRSISTTRPVIDHIAEAFPATMELVLFAIGFAVVMGVSLGVLAAVWRDTFVDHAVRLFAVSGIALPMFWFGLLLQLLFAVKLGWLPVSGRLGLITERPEPITHLLILDSMLRGMWGTAFEGLRYIAMPALVLSFPCLASVARVARSEMIETMASDYVLGARAHGLGAFSIQIRHALRNAMLPVLALIGLRYGWMLGGTALVETVFDWPGLGLLMVNSVLMSDFKPVLAVTLIIGFNVMLANFLVDMAYAWFDPRLRQG</sequence>
<proteinExistence type="inferred from homology"/>
<evidence type="ECO:0000256" key="5">
    <source>
        <dbReference type="ARBA" id="ARBA00022989"/>
    </source>
</evidence>
<keyword evidence="6 7" id="KW-0472">Membrane</keyword>
<dbReference type="Gene3D" id="1.10.3720.10">
    <property type="entry name" value="MetI-like"/>
    <property type="match status" value="1"/>
</dbReference>
<feature type="transmembrane region" description="Helical" evidence="7">
    <location>
        <begin position="101"/>
        <end position="122"/>
    </location>
</feature>
<comment type="subcellular location">
    <subcellularLocation>
        <location evidence="1 7">Cell membrane</location>
        <topology evidence="1 7">Multi-pass membrane protein</topology>
    </subcellularLocation>
</comment>
<dbReference type="InterPro" id="IPR035906">
    <property type="entry name" value="MetI-like_sf"/>
</dbReference>
<evidence type="ECO:0000256" key="2">
    <source>
        <dbReference type="ARBA" id="ARBA00022448"/>
    </source>
</evidence>
<feature type="transmembrane region" description="Helical" evidence="7">
    <location>
        <begin position="302"/>
        <end position="328"/>
    </location>
</feature>
<evidence type="ECO:0000256" key="6">
    <source>
        <dbReference type="ARBA" id="ARBA00023136"/>
    </source>
</evidence>
<dbReference type="KEGG" id="meso:BSQ44_11325"/>
<keyword evidence="3" id="KW-1003">Cell membrane</keyword>
<keyword evidence="10" id="KW-1185">Reference proteome</keyword>
<dbReference type="PROSITE" id="PS50928">
    <property type="entry name" value="ABC_TM1"/>
    <property type="match status" value="1"/>
</dbReference>
<dbReference type="STRING" id="1670800.BSQ44_11325"/>
<protein>
    <submittedName>
        <fullName evidence="9">Peptide ABC transporter</fullName>
    </submittedName>
</protein>
<dbReference type="Pfam" id="PF00528">
    <property type="entry name" value="BPD_transp_1"/>
    <property type="match status" value="1"/>
</dbReference>
<dbReference type="PANTHER" id="PTHR43163:SF6">
    <property type="entry name" value="DIPEPTIDE TRANSPORT SYSTEM PERMEASE PROTEIN DPPB-RELATED"/>
    <property type="match status" value="1"/>
</dbReference>
<evidence type="ECO:0000313" key="10">
    <source>
        <dbReference type="Proteomes" id="UP000182840"/>
    </source>
</evidence>
<dbReference type="GO" id="GO:0071916">
    <property type="term" value="F:dipeptide transmembrane transporter activity"/>
    <property type="evidence" value="ECO:0007669"/>
    <property type="project" value="TreeGrafter"/>
</dbReference>
<feature type="domain" description="ABC transmembrane type-1" evidence="8">
    <location>
        <begin position="95"/>
        <end position="321"/>
    </location>
</feature>
<dbReference type="AlphaFoldDB" id="A0A1L3SR98"/>
<dbReference type="RefSeq" id="WP_072604117.1">
    <property type="nucleotide sequence ID" value="NZ_CP018171.1"/>
</dbReference>
<dbReference type="Pfam" id="PF19300">
    <property type="entry name" value="BPD_transp_1_N"/>
    <property type="match status" value="1"/>
</dbReference>
<evidence type="ECO:0000256" key="1">
    <source>
        <dbReference type="ARBA" id="ARBA00004651"/>
    </source>
</evidence>
<comment type="similarity">
    <text evidence="7">Belongs to the binding-protein-dependent transport system permease family.</text>
</comment>
<keyword evidence="2 7" id="KW-0813">Transport</keyword>
<evidence type="ECO:0000256" key="4">
    <source>
        <dbReference type="ARBA" id="ARBA00022692"/>
    </source>
</evidence>
<dbReference type="GO" id="GO:0005886">
    <property type="term" value="C:plasma membrane"/>
    <property type="evidence" value="ECO:0007669"/>
    <property type="project" value="UniProtKB-SubCell"/>
</dbReference>
<accession>A0A1L3SR98</accession>
<evidence type="ECO:0000259" key="8">
    <source>
        <dbReference type="PROSITE" id="PS50928"/>
    </source>
</evidence>
<keyword evidence="5 7" id="KW-1133">Transmembrane helix</keyword>
<evidence type="ECO:0000256" key="7">
    <source>
        <dbReference type="RuleBase" id="RU363032"/>
    </source>
</evidence>
<dbReference type="OrthoDB" id="9805855at2"/>
<feature type="transmembrane region" description="Helical" evidence="7">
    <location>
        <begin position="9"/>
        <end position="30"/>
    </location>
</feature>
<dbReference type="EMBL" id="CP018171">
    <property type="protein sequence ID" value="APH71891.1"/>
    <property type="molecule type" value="Genomic_DNA"/>
</dbReference>
<feature type="transmembrane region" description="Helical" evidence="7">
    <location>
        <begin position="201"/>
        <end position="221"/>
    </location>
</feature>
<dbReference type="CDD" id="cd06261">
    <property type="entry name" value="TM_PBP2"/>
    <property type="match status" value="1"/>
</dbReference>
<reference evidence="10" key="1">
    <citation type="submission" date="2016-11" db="EMBL/GenBank/DDBJ databases">
        <title>Mesorhizobium oceanicum sp. nov., isolated from deep seawater in South China Sea.</title>
        <authorList>
            <person name="Fu G.-Y."/>
        </authorList>
    </citation>
    <scope>NUCLEOTIDE SEQUENCE [LARGE SCALE GENOMIC DNA]</scope>
    <source>
        <strain evidence="10">B7</strain>
    </source>
</reference>
<gene>
    <name evidence="9" type="ORF">BSQ44_11325</name>
</gene>
<organism evidence="9 10">
    <name type="scientific">Aquibium oceanicum</name>
    <dbReference type="NCBI Taxonomy" id="1670800"/>
    <lineage>
        <taxon>Bacteria</taxon>
        <taxon>Pseudomonadati</taxon>
        <taxon>Pseudomonadota</taxon>
        <taxon>Alphaproteobacteria</taxon>
        <taxon>Hyphomicrobiales</taxon>
        <taxon>Phyllobacteriaceae</taxon>
        <taxon>Aquibium</taxon>
    </lineage>
</organism>
<keyword evidence="4 7" id="KW-0812">Transmembrane</keyword>
<name>A0A1L3SR98_9HYPH</name>
<evidence type="ECO:0000256" key="3">
    <source>
        <dbReference type="ARBA" id="ARBA00022475"/>
    </source>
</evidence>
<feature type="transmembrane region" description="Helical" evidence="7">
    <location>
        <begin position="260"/>
        <end position="282"/>
    </location>
</feature>
<feature type="transmembrane region" description="Helical" evidence="7">
    <location>
        <begin position="134"/>
        <end position="157"/>
    </location>
</feature>
<evidence type="ECO:0000313" key="9">
    <source>
        <dbReference type="EMBL" id="APH71891.1"/>
    </source>
</evidence>
<dbReference type="PANTHER" id="PTHR43163">
    <property type="entry name" value="DIPEPTIDE TRANSPORT SYSTEM PERMEASE PROTEIN DPPB-RELATED"/>
    <property type="match status" value="1"/>
</dbReference>
<dbReference type="Proteomes" id="UP000182840">
    <property type="component" value="Chromosome"/>
</dbReference>
<dbReference type="SUPFAM" id="SSF161098">
    <property type="entry name" value="MetI-like"/>
    <property type="match status" value="1"/>
</dbReference>
<dbReference type="InterPro" id="IPR045621">
    <property type="entry name" value="BPD_transp_1_N"/>
</dbReference>